<accession>A0ABP0V0W0</accession>
<dbReference type="NCBIfam" id="TIGR00464">
    <property type="entry name" value="gltX_bact"/>
    <property type="match status" value="1"/>
</dbReference>
<dbReference type="Proteomes" id="UP001497512">
    <property type="component" value="Chromosome 8"/>
</dbReference>
<name>A0ABP0V0W0_9BRYO</name>
<dbReference type="InterPro" id="IPR001412">
    <property type="entry name" value="aa-tRNA-synth_I_CS"/>
</dbReference>
<keyword evidence="3 9" id="KW-0436">Ligase</keyword>
<feature type="domain" description="Glutamyl/glutaminyl-tRNA synthetase class Ib catalytic" evidence="10">
    <location>
        <begin position="107"/>
        <end position="424"/>
    </location>
</feature>
<dbReference type="InterPro" id="IPR033910">
    <property type="entry name" value="GluRS_core"/>
</dbReference>
<evidence type="ECO:0000313" key="13">
    <source>
        <dbReference type="Proteomes" id="UP001497512"/>
    </source>
</evidence>
<dbReference type="InterPro" id="IPR045462">
    <property type="entry name" value="aa-tRNA-synth_I_cd-bd"/>
</dbReference>
<evidence type="ECO:0000256" key="6">
    <source>
        <dbReference type="ARBA" id="ARBA00022917"/>
    </source>
</evidence>
<dbReference type="InterPro" id="IPR020058">
    <property type="entry name" value="Glu/Gln-tRNA-synth_Ib_cat-dom"/>
</dbReference>
<dbReference type="Pfam" id="PF00749">
    <property type="entry name" value="tRNA-synt_1c"/>
    <property type="match status" value="1"/>
</dbReference>
<feature type="domain" description="Aminoacyl-tRNA synthetase class I anticodon-binding" evidence="11">
    <location>
        <begin position="446"/>
        <end position="576"/>
    </location>
</feature>
<keyword evidence="13" id="KW-1185">Reference proteome</keyword>
<dbReference type="Pfam" id="PF19269">
    <property type="entry name" value="Anticodon_2"/>
    <property type="match status" value="1"/>
</dbReference>
<evidence type="ECO:0000256" key="9">
    <source>
        <dbReference type="RuleBase" id="RU363037"/>
    </source>
</evidence>
<evidence type="ECO:0000256" key="8">
    <source>
        <dbReference type="ARBA" id="ARBA00030865"/>
    </source>
</evidence>
<evidence type="ECO:0000256" key="7">
    <source>
        <dbReference type="ARBA" id="ARBA00023146"/>
    </source>
</evidence>
<dbReference type="EC" id="6.1.1.17" evidence="2"/>
<proteinExistence type="inferred from homology"/>
<dbReference type="InterPro" id="IPR020751">
    <property type="entry name" value="aa-tRNA-synth_I_codon-bd_sub2"/>
</dbReference>
<dbReference type="PANTHER" id="PTHR43311">
    <property type="entry name" value="GLUTAMATE--TRNA LIGASE"/>
    <property type="match status" value="1"/>
</dbReference>
<evidence type="ECO:0000256" key="4">
    <source>
        <dbReference type="ARBA" id="ARBA00022741"/>
    </source>
</evidence>
<dbReference type="PANTHER" id="PTHR43311:SF2">
    <property type="entry name" value="GLUTAMATE--TRNA LIGASE, MITOCHONDRIAL-RELATED"/>
    <property type="match status" value="1"/>
</dbReference>
<dbReference type="HAMAP" id="MF_00022">
    <property type="entry name" value="Glu_tRNA_synth_type1"/>
    <property type="match status" value="1"/>
</dbReference>
<dbReference type="SUPFAM" id="SSF48163">
    <property type="entry name" value="An anticodon-binding domain of class I aminoacyl-tRNA synthetases"/>
    <property type="match status" value="1"/>
</dbReference>
<dbReference type="PRINTS" id="PR00987">
    <property type="entry name" value="TRNASYNTHGLU"/>
</dbReference>
<dbReference type="EMBL" id="OZ019900">
    <property type="protein sequence ID" value="CAK9234290.1"/>
    <property type="molecule type" value="Genomic_DNA"/>
</dbReference>
<dbReference type="InterPro" id="IPR008925">
    <property type="entry name" value="aa_tRNA-synth_I_cd-bd_sf"/>
</dbReference>
<protein>
    <recommendedName>
        <fullName evidence="2">glutamate--tRNA ligase</fullName>
        <ecNumber evidence="2">6.1.1.17</ecNumber>
    </recommendedName>
    <alternativeName>
        <fullName evidence="8">Glutamyl-tRNA synthetase</fullName>
    </alternativeName>
</protein>
<reference evidence="12" key="1">
    <citation type="submission" date="2024-02" db="EMBL/GenBank/DDBJ databases">
        <authorList>
            <consortium name="ELIXIR-Norway"/>
            <consortium name="Elixir Norway"/>
        </authorList>
    </citation>
    <scope>NUCLEOTIDE SEQUENCE</scope>
</reference>
<organism evidence="12 13">
    <name type="scientific">Sphagnum troendelagicum</name>
    <dbReference type="NCBI Taxonomy" id="128251"/>
    <lineage>
        <taxon>Eukaryota</taxon>
        <taxon>Viridiplantae</taxon>
        <taxon>Streptophyta</taxon>
        <taxon>Embryophyta</taxon>
        <taxon>Bryophyta</taxon>
        <taxon>Sphagnophytina</taxon>
        <taxon>Sphagnopsida</taxon>
        <taxon>Sphagnales</taxon>
        <taxon>Sphagnaceae</taxon>
        <taxon>Sphagnum</taxon>
    </lineage>
</organism>
<dbReference type="InterPro" id="IPR000924">
    <property type="entry name" value="Glu/Gln-tRNA-synth"/>
</dbReference>
<dbReference type="PROSITE" id="PS00178">
    <property type="entry name" value="AA_TRNA_LIGASE_I"/>
    <property type="match status" value="1"/>
</dbReference>
<keyword evidence="5 9" id="KW-0067">ATP-binding</keyword>
<keyword evidence="7 9" id="KW-0030">Aminoacyl-tRNA synthetase</keyword>
<comment type="similarity">
    <text evidence="1">Belongs to the class-I aminoacyl-tRNA synthetase family. Glutamate--tRNA ligase type 1 subfamily.</text>
</comment>
<keyword evidence="4 9" id="KW-0547">Nucleotide-binding</keyword>
<dbReference type="Gene3D" id="1.10.10.350">
    <property type="match status" value="1"/>
</dbReference>
<evidence type="ECO:0000256" key="5">
    <source>
        <dbReference type="ARBA" id="ARBA00022840"/>
    </source>
</evidence>
<evidence type="ECO:0000256" key="3">
    <source>
        <dbReference type="ARBA" id="ARBA00022598"/>
    </source>
</evidence>
<evidence type="ECO:0000259" key="10">
    <source>
        <dbReference type="Pfam" id="PF00749"/>
    </source>
</evidence>
<dbReference type="InterPro" id="IPR004527">
    <property type="entry name" value="Glu-tRNA-ligase_bac/mito"/>
</dbReference>
<dbReference type="Gene3D" id="3.40.50.620">
    <property type="entry name" value="HUPs"/>
    <property type="match status" value="1"/>
</dbReference>
<evidence type="ECO:0000256" key="1">
    <source>
        <dbReference type="ARBA" id="ARBA00007894"/>
    </source>
</evidence>
<gene>
    <name evidence="12" type="ORF">CSSPTR1EN2_LOCUS22143</name>
</gene>
<evidence type="ECO:0000259" key="11">
    <source>
        <dbReference type="Pfam" id="PF19269"/>
    </source>
</evidence>
<dbReference type="CDD" id="cd00808">
    <property type="entry name" value="GluRS_core"/>
    <property type="match status" value="1"/>
</dbReference>
<dbReference type="SUPFAM" id="SSF52374">
    <property type="entry name" value="Nucleotidylyl transferase"/>
    <property type="match status" value="1"/>
</dbReference>
<evidence type="ECO:0000313" key="12">
    <source>
        <dbReference type="EMBL" id="CAK9234290.1"/>
    </source>
</evidence>
<sequence length="626" mass="69560">MAMRTLHGHTYAAPSAAKYLASSLTIPRLPSAFHRTTYLSKQQAVSGGGHEAKTRMLGVSMCSFFGSLQGFKVCVKNTKVQIVGLKTSASAKREVQGTGKGSLKGSEVRVRFAPSPTGNLHVGGARTALFNYLFAKSLGGKFILRIEDTDLERSSRDSEEAVICDLQWLGLEWDEGPDRKGEYGPYRQSERTHIYRQYVDKLVESGHVYRCFCTDEELEAMREEAKLKALPPRYMGKWGCASQAEIDVELEKGTPYTFRFRVPQEGSVTIQDLIRGEVSWSKDTLGDFVVLRSNGQPVYNFCVAVDDATMHISHVIRAEEHLPNTLRQALIYNALGFPMPQFGHVSLILAPDRSKLSKRHGATSVGQFREMGFLAPAMVNYLALLGWNDGTEDEIFTVDQIIQKFSIDRVTKSGAIFDQTKLQWMNGQHLRSLPTEELASMLGNQWVKAGILSEYQEAFVNEATELLKNGLELVADSEEGLLNILGYPLHLTLASNQVKEIVDDNITDVVSSIVAAYDSGELQAVIDGDHDAWQKWIKGIGKTFKRKGKRLFMPIRIALTGRMQGPEMGAILRLLREGETSGIITEKGSLVPLSQRIKVLREVDWTAVSSALENSRDIEPVTVLSH</sequence>
<keyword evidence="6 9" id="KW-0648">Protein biosynthesis</keyword>
<dbReference type="InterPro" id="IPR049940">
    <property type="entry name" value="GluQ/Sye"/>
</dbReference>
<evidence type="ECO:0000256" key="2">
    <source>
        <dbReference type="ARBA" id="ARBA00012835"/>
    </source>
</evidence>
<dbReference type="InterPro" id="IPR014729">
    <property type="entry name" value="Rossmann-like_a/b/a_fold"/>
</dbReference>